<dbReference type="EMBL" id="FPHM01000174">
    <property type="protein sequence ID" value="SFV70841.1"/>
    <property type="molecule type" value="Genomic_DNA"/>
</dbReference>
<organism evidence="1">
    <name type="scientific">hydrothermal vent metagenome</name>
    <dbReference type="NCBI Taxonomy" id="652676"/>
    <lineage>
        <taxon>unclassified sequences</taxon>
        <taxon>metagenomes</taxon>
        <taxon>ecological metagenomes</taxon>
    </lineage>
</organism>
<protein>
    <submittedName>
        <fullName evidence="1">Uncharacterized protein</fullName>
    </submittedName>
</protein>
<evidence type="ECO:0000313" key="1">
    <source>
        <dbReference type="EMBL" id="SFV70841.1"/>
    </source>
</evidence>
<gene>
    <name evidence="1" type="ORF">MNB_SV-13-1155</name>
</gene>
<dbReference type="AlphaFoldDB" id="A0A1W1CYY9"/>
<proteinExistence type="predicted"/>
<accession>A0A1W1CYY9</accession>
<sequence length="48" mass="5558">MLQESIEVGFTKKLDRGIYLINPFILKGKGCSNETLERLQREWGTESE</sequence>
<reference evidence="1" key="1">
    <citation type="submission" date="2016-10" db="EMBL/GenBank/DDBJ databases">
        <authorList>
            <person name="de Groot N.N."/>
        </authorList>
    </citation>
    <scope>NUCLEOTIDE SEQUENCE</scope>
</reference>
<name>A0A1W1CYY9_9ZZZZ</name>